<dbReference type="InterPro" id="IPR043128">
    <property type="entry name" value="Rev_trsase/Diguanyl_cyclase"/>
</dbReference>
<feature type="transmembrane region" description="Helical" evidence="1">
    <location>
        <begin position="196"/>
        <end position="217"/>
    </location>
</feature>
<feature type="transmembrane region" description="Helical" evidence="1">
    <location>
        <begin position="42"/>
        <end position="61"/>
    </location>
</feature>
<dbReference type="Proteomes" id="UP000741013">
    <property type="component" value="Unassembled WGS sequence"/>
</dbReference>
<protein>
    <submittedName>
        <fullName evidence="4">Diguanylate cyclase (GGDEF)-like protein</fullName>
    </submittedName>
</protein>
<dbReference type="RefSeq" id="WP_308158844.1">
    <property type="nucleotide sequence ID" value="NZ_JAGGMS010000001.1"/>
</dbReference>
<dbReference type="NCBIfam" id="TIGR00254">
    <property type="entry name" value="GGDEF"/>
    <property type="match status" value="1"/>
</dbReference>
<dbReference type="Pfam" id="PF00990">
    <property type="entry name" value="GGDEF"/>
    <property type="match status" value="1"/>
</dbReference>
<evidence type="ECO:0000259" key="2">
    <source>
        <dbReference type="PROSITE" id="PS50887"/>
    </source>
</evidence>
<accession>A0ABS4PUW9</accession>
<evidence type="ECO:0000259" key="3">
    <source>
        <dbReference type="PROSITE" id="PS51832"/>
    </source>
</evidence>
<reference evidence="4 5" key="1">
    <citation type="submission" date="2021-03" db="EMBL/GenBank/DDBJ databases">
        <title>Sequencing the genomes of 1000 actinobacteria strains.</title>
        <authorList>
            <person name="Klenk H.-P."/>
        </authorList>
    </citation>
    <scope>NUCLEOTIDE SEQUENCE [LARGE SCALE GENOMIC DNA]</scope>
    <source>
        <strain evidence="4 5">DSM 45510</strain>
    </source>
</reference>
<gene>
    <name evidence="4" type="ORF">JOM49_004629</name>
</gene>
<dbReference type="SUPFAM" id="SSF55073">
    <property type="entry name" value="Nucleotide cyclase"/>
    <property type="match status" value="1"/>
</dbReference>
<dbReference type="Pfam" id="PF13487">
    <property type="entry name" value="HD_5"/>
    <property type="match status" value="1"/>
</dbReference>
<sequence length="693" mass="74721">MEKRKSAPPADLIWAYYLAAGALTVAAYYTAVLTGGPPVLRVTLYCLVSASAAAAVLLGCVRNRPRSWLPWVLLGLSQVVYAAADANFYVTHFILGKTSFPAPADVLYLSHYPLVVAGLVLLIRRRTTGRDVPSLLDAALLAVVAGMLSWLYLIGPQTEADSPLLVKVASMAYPMMDLAMFAVAVRLILGRGRRNTAFVLLSTNLLAFFAADSTYVFQQLNQTYAAGNFLDAFWLSGNLALGAAALHPSMAHLADPGGTPDRGPGPLRITALCAAALIAPATLLVQYANGAYSSIPIVGCACAVLFVLTIARLAGLVSEQRRLAITDGLTGLRTRRYFEAELPAEIARARRAGSPLAVLIADVDHFKSINDRYGHPCGDRVLVEISRRLRRATRDTDILARYGGEEFALLIRGSGGEEPAVIGERIRRAVADSPVAIDGGHPPIEVTISVGTASFPLHGKTPADLVGAADRALYAAKNRGRDRVVDWPAEPEPDEDAGITYLQRIADEVDSWLSTHEHGRAVGRWAALVAGELGRSPASVRLAELGGRLHDVGKILIPKEIWEKREPLTEDEWKQIRQHPVYGYRLALAVPGLGGVADVIRQHHERFDGQGYPDRLAGTAIRFEARILAVCDTWAAILADRPYRPARTEPEAVRELLDARGTQLDPQVVTAFLDLHARGELGSLPRAGVTQAG</sequence>
<dbReference type="SMART" id="SM00267">
    <property type="entry name" value="GGDEF"/>
    <property type="match status" value="1"/>
</dbReference>
<dbReference type="InterPro" id="IPR003607">
    <property type="entry name" value="HD/PDEase_dom"/>
</dbReference>
<dbReference type="CDD" id="cd01949">
    <property type="entry name" value="GGDEF"/>
    <property type="match status" value="1"/>
</dbReference>
<feature type="transmembrane region" description="Helical" evidence="1">
    <location>
        <begin position="106"/>
        <end position="123"/>
    </location>
</feature>
<evidence type="ECO:0000313" key="5">
    <source>
        <dbReference type="Proteomes" id="UP000741013"/>
    </source>
</evidence>
<feature type="transmembrane region" description="Helical" evidence="1">
    <location>
        <begin position="294"/>
        <end position="314"/>
    </location>
</feature>
<dbReference type="InterPro" id="IPR050469">
    <property type="entry name" value="Diguanylate_Cyclase"/>
</dbReference>
<dbReference type="Gene3D" id="1.10.3210.10">
    <property type="entry name" value="Hypothetical protein af1432"/>
    <property type="match status" value="1"/>
</dbReference>
<keyword evidence="1" id="KW-0472">Membrane</keyword>
<feature type="transmembrane region" description="Helical" evidence="1">
    <location>
        <begin position="135"/>
        <end position="153"/>
    </location>
</feature>
<keyword evidence="5" id="KW-1185">Reference proteome</keyword>
<feature type="transmembrane region" description="Helical" evidence="1">
    <location>
        <begin position="68"/>
        <end position="94"/>
    </location>
</feature>
<dbReference type="InterPro" id="IPR037522">
    <property type="entry name" value="HD_GYP_dom"/>
</dbReference>
<dbReference type="PANTHER" id="PTHR45138:SF9">
    <property type="entry name" value="DIGUANYLATE CYCLASE DGCM-RELATED"/>
    <property type="match status" value="1"/>
</dbReference>
<keyword evidence="1" id="KW-0812">Transmembrane</keyword>
<proteinExistence type="predicted"/>
<dbReference type="CDD" id="cd00077">
    <property type="entry name" value="HDc"/>
    <property type="match status" value="1"/>
</dbReference>
<dbReference type="PANTHER" id="PTHR45138">
    <property type="entry name" value="REGULATORY COMPONENTS OF SENSORY TRANSDUCTION SYSTEM"/>
    <property type="match status" value="1"/>
</dbReference>
<feature type="domain" description="GGDEF" evidence="2">
    <location>
        <begin position="354"/>
        <end position="489"/>
    </location>
</feature>
<organism evidence="4 5">
    <name type="scientific">Amycolatopsis magusensis</name>
    <dbReference type="NCBI Taxonomy" id="882444"/>
    <lineage>
        <taxon>Bacteria</taxon>
        <taxon>Bacillati</taxon>
        <taxon>Actinomycetota</taxon>
        <taxon>Actinomycetes</taxon>
        <taxon>Pseudonocardiales</taxon>
        <taxon>Pseudonocardiaceae</taxon>
        <taxon>Amycolatopsis</taxon>
    </lineage>
</organism>
<dbReference type="EMBL" id="JAGGMS010000001">
    <property type="protein sequence ID" value="MBP2183103.1"/>
    <property type="molecule type" value="Genomic_DNA"/>
</dbReference>
<dbReference type="InterPro" id="IPR000160">
    <property type="entry name" value="GGDEF_dom"/>
</dbReference>
<dbReference type="PROSITE" id="PS50887">
    <property type="entry name" value="GGDEF"/>
    <property type="match status" value="1"/>
</dbReference>
<feature type="transmembrane region" description="Helical" evidence="1">
    <location>
        <begin position="12"/>
        <end position="30"/>
    </location>
</feature>
<feature type="domain" description="HD-GYP" evidence="3">
    <location>
        <begin position="491"/>
        <end position="688"/>
    </location>
</feature>
<name>A0ABS4PUW9_9PSEU</name>
<evidence type="ECO:0000313" key="4">
    <source>
        <dbReference type="EMBL" id="MBP2183103.1"/>
    </source>
</evidence>
<dbReference type="SMART" id="SM00471">
    <property type="entry name" value="HDc"/>
    <property type="match status" value="1"/>
</dbReference>
<keyword evidence="1" id="KW-1133">Transmembrane helix</keyword>
<comment type="caution">
    <text evidence="4">The sequence shown here is derived from an EMBL/GenBank/DDBJ whole genome shotgun (WGS) entry which is preliminary data.</text>
</comment>
<dbReference type="SUPFAM" id="SSF109604">
    <property type="entry name" value="HD-domain/PDEase-like"/>
    <property type="match status" value="1"/>
</dbReference>
<dbReference type="InterPro" id="IPR029787">
    <property type="entry name" value="Nucleotide_cyclase"/>
</dbReference>
<dbReference type="Gene3D" id="3.30.70.270">
    <property type="match status" value="1"/>
</dbReference>
<feature type="transmembrane region" description="Helical" evidence="1">
    <location>
        <begin position="165"/>
        <end position="189"/>
    </location>
</feature>
<evidence type="ECO:0000256" key="1">
    <source>
        <dbReference type="SAM" id="Phobius"/>
    </source>
</evidence>
<feature type="transmembrane region" description="Helical" evidence="1">
    <location>
        <begin position="267"/>
        <end position="288"/>
    </location>
</feature>
<dbReference type="PROSITE" id="PS51832">
    <property type="entry name" value="HD_GYP"/>
    <property type="match status" value="1"/>
</dbReference>